<dbReference type="InterPro" id="IPR039420">
    <property type="entry name" value="WalR-like"/>
</dbReference>
<evidence type="ECO:0000259" key="5">
    <source>
        <dbReference type="PROSITE" id="PS50110"/>
    </source>
</evidence>
<dbReference type="EMBL" id="SBKN01000005">
    <property type="protein sequence ID" value="RXR22171.1"/>
    <property type="molecule type" value="Genomic_DNA"/>
</dbReference>
<keyword evidence="1 3" id="KW-0597">Phosphoprotein</keyword>
<dbReference type="PROSITE" id="PS00622">
    <property type="entry name" value="HTH_LUXR_1"/>
    <property type="match status" value="1"/>
</dbReference>
<reference evidence="7" key="1">
    <citation type="submission" date="2019-01" db="EMBL/GenBank/DDBJ databases">
        <title>Cytophagaceae bacterium strain CAR-16.</title>
        <authorList>
            <person name="Chen W.-M."/>
        </authorList>
    </citation>
    <scope>NUCLEOTIDE SEQUENCE [LARGE SCALE GENOMIC DNA]</scope>
    <source>
        <strain evidence="7">WWJ-16</strain>
    </source>
</reference>
<evidence type="ECO:0000313" key="7">
    <source>
        <dbReference type="Proteomes" id="UP000289857"/>
    </source>
</evidence>
<feature type="domain" description="HTH luxR-type" evidence="4">
    <location>
        <begin position="147"/>
        <end position="212"/>
    </location>
</feature>
<dbReference type="OrthoDB" id="9797341at2"/>
<dbReference type="PRINTS" id="PR00038">
    <property type="entry name" value="HTHLUXR"/>
</dbReference>
<evidence type="ECO:0000256" key="1">
    <source>
        <dbReference type="ARBA" id="ARBA00022553"/>
    </source>
</evidence>
<gene>
    <name evidence="6" type="ORF">EQG61_09225</name>
</gene>
<feature type="modified residue" description="4-aspartylphosphate" evidence="3">
    <location>
        <position position="54"/>
    </location>
</feature>
<proteinExistence type="predicted"/>
<evidence type="ECO:0000259" key="4">
    <source>
        <dbReference type="PROSITE" id="PS50043"/>
    </source>
</evidence>
<dbReference type="InterPro" id="IPR001789">
    <property type="entry name" value="Sig_transdc_resp-reg_receiver"/>
</dbReference>
<keyword evidence="7" id="KW-1185">Reference proteome</keyword>
<dbReference type="InterPro" id="IPR058245">
    <property type="entry name" value="NreC/VraR/RcsB-like_REC"/>
</dbReference>
<dbReference type="GO" id="GO:0006355">
    <property type="term" value="P:regulation of DNA-templated transcription"/>
    <property type="evidence" value="ECO:0007669"/>
    <property type="project" value="InterPro"/>
</dbReference>
<dbReference type="InterPro" id="IPR016032">
    <property type="entry name" value="Sig_transdc_resp-reg_C-effctor"/>
</dbReference>
<dbReference type="Pfam" id="PF00196">
    <property type="entry name" value="GerE"/>
    <property type="match status" value="1"/>
</dbReference>
<organism evidence="6 7">
    <name type="scientific">Flavobacterium stagni</name>
    <dbReference type="NCBI Taxonomy" id="2506421"/>
    <lineage>
        <taxon>Bacteria</taxon>
        <taxon>Pseudomonadati</taxon>
        <taxon>Bacteroidota</taxon>
        <taxon>Flavobacteriia</taxon>
        <taxon>Flavobacteriales</taxon>
        <taxon>Flavobacteriaceae</taxon>
        <taxon>Flavobacterium</taxon>
    </lineage>
</organism>
<dbReference type="AlphaFoldDB" id="A0A4Q1K8W9"/>
<dbReference type="PROSITE" id="PS50110">
    <property type="entry name" value="RESPONSE_REGULATORY"/>
    <property type="match status" value="1"/>
</dbReference>
<dbReference type="Proteomes" id="UP000289857">
    <property type="component" value="Unassembled WGS sequence"/>
</dbReference>
<dbReference type="GO" id="GO:0000160">
    <property type="term" value="P:phosphorelay signal transduction system"/>
    <property type="evidence" value="ECO:0007669"/>
    <property type="project" value="InterPro"/>
</dbReference>
<keyword evidence="2" id="KW-0238">DNA-binding</keyword>
<dbReference type="RefSeq" id="WP_129461628.1">
    <property type="nucleotide sequence ID" value="NZ_SBKN01000005.1"/>
</dbReference>
<evidence type="ECO:0000256" key="2">
    <source>
        <dbReference type="ARBA" id="ARBA00023125"/>
    </source>
</evidence>
<dbReference type="Pfam" id="PF00072">
    <property type="entry name" value="Response_reg"/>
    <property type="match status" value="1"/>
</dbReference>
<dbReference type="SMART" id="SM00448">
    <property type="entry name" value="REC"/>
    <property type="match status" value="1"/>
</dbReference>
<evidence type="ECO:0000313" key="6">
    <source>
        <dbReference type="EMBL" id="RXR22171.1"/>
    </source>
</evidence>
<evidence type="ECO:0000256" key="3">
    <source>
        <dbReference type="PROSITE-ProRule" id="PRU00169"/>
    </source>
</evidence>
<dbReference type="CDD" id="cd06170">
    <property type="entry name" value="LuxR_C_like"/>
    <property type="match status" value="1"/>
</dbReference>
<dbReference type="InterPro" id="IPR011006">
    <property type="entry name" value="CheY-like_superfamily"/>
</dbReference>
<dbReference type="PROSITE" id="PS50043">
    <property type="entry name" value="HTH_LUXR_2"/>
    <property type="match status" value="1"/>
</dbReference>
<protein>
    <submittedName>
        <fullName evidence="6">Response regulator transcription factor</fullName>
    </submittedName>
</protein>
<dbReference type="InterPro" id="IPR000792">
    <property type="entry name" value="Tscrpt_reg_LuxR_C"/>
</dbReference>
<name>A0A4Q1K8W9_9FLAO</name>
<accession>A0A4Q1K8W9</accession>
<dbReference type="CDD" id="cd17535">
    <property type="entry name" value="REC_NarL-like"/>
    <property type="match status" value="1"/>
</dbReference>
<feature type="domain" description="Response regulatory" evidence="5">
    <location>
        <begin position="3"/>
        <end position="119"/>
    </location>
</feature>
<dbReference type="GO" id="GO:0003677">
    <property type="term" value="F:DNA binding"/>
    <property type="evidence" value="ECO:0007669"/>
    <property type="project" value="UniProtKB-KW"/>
</dbReference>
<sequence>MIRLALVDDKFFLLKALQEKLDFPDIQIKVSCANGAEMVQYLEKNNNVDLILMDIEMPVMNGIEATAAIKAKWPHIKIVMITVFDTDETIFKAIQSGADGYLLKETNGEKIREAIQDTLQGGAAMSPSIAMKTLRILKNPDAVLVTQTTETIQLSEREVEVLEQISKGLKNKAIAENLFISAATVKKHIENIYRKLQAHNRVELVQKARDNKLI</sequence>
<comment type="caution">
    <text evidence="6">The sequence shown here is derived from an EMBL/GenBank/DDBJ whole genome shotgun (WGS) entry which is preliminary data.</text>
</comment>
<dbReference type="SUPFAM" id="SSF52172">
    <property type="entry name" value="CheY-like"/>
    <property type="match status" value="1"/>
</dbReference>
<dbReference type="SMART" id="SM00421">
    <property type="entry name" value="HTH_LUXR"/>
    <property type="match status" value="1"/>
</dbReference>
<dbReference type="PANTHER" id="PTHR43214:SF43">
    <property type="entry name" value="TWO-COMPONENT RESPONSE REGULATOR"/>
    <property type="match status" value="1"/>
</dbReference>
<dbReference type="PANTHER" id="PTHR43214">
    <property type="entry name" value="TWO-COMPONENT RESPONSE REGULATOR"/>
    <property type="match status" value="1"/>
</dbReference>
<dbReference type="Gene3D" id="3.40.50.2300">
    <property type="match status" value="1"/>
</dbReference>
<dbReference type="SUPFAM" id="SSF46894">
    <property type="entry name" value="C-terminal effector domain of the bipartite response regulators"/>
    <property type="match status" value="1"/>
</dbReference>